<evidence type="ECO:0000256" key="13">
    <source>
        <dbReference type="ARBA" id="ARBA00043788"/>
    </source>
</evidence>
<evidence type="ECO:0000256" key="8">
    <source>
        <dbReference type="ARBA" id="ARBA00042300"/>
    </source>
</evidence>
<dbReference type="InterPro" id="IPR000560">
    <property type="entry name" value="His_Pase_clade-2"/>
</dbReference>
<dbReference type="Gene3D" id="3.40.50.1240">
    <property type="entry name" value="Phosphoglycerate mutase-like"/>
    <property type="match status" value="1"/>
</dbReference>
<feature type="disulfide bond" evidence="17">
    <location>
        <begin position="101"/>
        <end position="426"/>
    </location>
</feature>
<comment type="catalytic activity">
    <reaction evidence="9">
        <text>1D-myo-inositol 1,2,5,6-tetrakisphosphate + H2O = 1D-myo-inositol 1,2,6-trisphosphate + phosphate</text>
        <dbReference type="Rhea" id="RHEA:77119"/>
        <dbReference type="ChEBI" id="CHEBI:15377"/>
        <dbReference type="ChEBI" id="CHEBI:43474"/>
        <dbReference type="ChEBI" id="CHEBI:195535"/>
        <dbReference type="ChEBI" id="CHEBI:195537"/>
    </reaction>
    <physiologicalReaction direction="left-to-right" evidence="9">
        <dbReference type="Rhea" id="RHEA:77120"/>
    </physiologicalReaction>
</comment>
<keyword evidence="4" id="KW-0378">Hydrolase</keyword>
<keyword evidence="18" id="KW-0472">Membrane</keyword>
<protein>
    <recommendedName>
        <fullName evidence="14">Phytase A</fullName>
    </recommendedName>
    <alternativeName>
        <fullName evidence="15">Histidine acid phosphatase phyA</fullName>
    </alternativeName>
    <alternativeName>
        <fullName evidence="8">Myo-inositol hexakisphosphate phosphohydrolase A</fullName>
    </alternativeName>
    <alternativeName>
        <fullName evidence="7">Myo-inositol-hexaphosphate 3-phosphohydrolase A</fullName>
    </alternativeName>
</protein>
<keyword evidence="18" id="KW-0812">Transmembrane</keyword>
<keyword evidence="3" id="KW-0964">Secreted</keyword>
<feature type="active site" description="Nucleophile" evidence="16">
    <location>
        <position position="112"/>
    </location>
</feature>
<dbReference type="GO" id="GO:0005576">
    <property type="term" value="C:extracellular region"/>
    <property type="evidence" value="ECO:0007669"/>
    <property type="project" value="UniProtKB-SubCell"/>
</dbReference>
<comment type="catalytic activity">
    <reaction evidence="13">
        <text>1D-myo-inositol hexakisphosphate + H2O = 1D-myo-inositol 1,2,4,5,6-pentakisphosphate + phosphate</text>
        <dbReference type="Rhea" id="RHEA:16989"/>
        <dbReference type="ChEBI" id="CHEBI:15377"/>
        <dbReference type="ChEBI" id="CHEBI:43474"/>
        <dbReference type="ChEBI" id="CHEBI:57798"/>
        <dbReference type="ChEBI" id="CHEBI:58130"/>
        <dbReference type="EC" id="3.1.3.8"/>
    </reaction>
    <physiologicalReaction direction="left-to-right" evidence="13">
        <dbReference type="Rhea" id="RHEA:16990"/>
    </physiologicalReaction>
</comment>
<keyword evidence="18" id="KW-1133">Transmembrane helix</keyword>
<evidence type="ECO:0000313" key="20">
    <source>
        <dbReference type="Proteomes" id="UP000308199"/>
    </source>
</evidence>
<comment type="catalytic activity">
    <reaction evidence="10">
        <text>1D-myo-inositol 1,2-bisphosphate + H2O = 1D-myo-inositol 2-phosphate + phosphate</text>
        <dbReference type="Rhea" id="RHEA:77135"/>
        <dbReference type="ChEBI" id="CHEBI:15377"/>
        <dbReference type="ChEBI" id="CHEBI:43474"/>
        <dbReference type="ChEBI" id="CHEBI:84142"/>
        <dbReference type="ChEBI" id="CHEBI:195539"/>
    </reaction>
    <physiologicalReaction direction="left-to-right" evidence="10">
        <dbReference type="Rhea" id="RHEA:77136"/>
    </physiologicalReaction>
</comment>
<gene>
    <name evidence="19" type="ORF">EW145_g6696</name>
</gene>
<evidence type="ECO:0000313" key="19">
    <source>
        <dbReference type="EMBL" id="THH02813.1"/>
    </source>
</evidence>
<comment type="subcellular location">
    <subcellularLocation>
        <location evidence="1">Secreted</location>
    </subcellularLocation>
</comment>
<feature type="active site" description="Proton donor" evidence="16">
    <location>
        <position position="377"/>
    </location>
</feature>
<keyword evidence="5 17" id="KW-1015">Disulfide bond</keyword>
<sequence length="479" mass="52506">MYKMSSAIYEEEDEPLIGGQRQISIGSLFSRRRTGFVAMICMFILIYLKLLLFFSALVESKSGMVKTVTPQINIPSRIKHSWAQYAPYFPVEDYRSPPSHCSITQVNILQRHGARFPTTSAGAMIQSSVAKLQAASSFKDPQLRFLKDYTYNLGVNDLVSFGAAQSYDSGQLDFVRYKGLIKGTNVPFVRASSSSRVVQSATNWTAGFAHASGGNSAPSLNVILQEALNDTLDDNMCPNAGSGDAQTNAWQAVYATPIAARLNAVVPHANLTASDVSNLISLCSFDTLANEKPSPFCDLFSQTDFDGFEYFGDLNKYYGTGYGQELGPVQGVGYVNELLARLTDTAVRDNTQTNRTLDADPATFPLGRALYADFSHDNQLAAIYSAIGLFRQARALNPTRPDPKRTWLASQLVPFSGRLVTERLTCSGRSFVRMLVDDALQDLKFCGANKDGLCTLDAFVASQRFSINDGDGDFEKCFS</sequence>
<dbReference type="AlphaFoldDB" id="A0A4V3XBQ9"/>
<evidence type="ECO:0000256" key="3">
    <source>
        <dbReference type="ARBA" id="ARBA00022525"/>
    </source>
</evidence>
<evidence type="ECO:0000256" key="18">
    <source>
        <dbReference type="SAM" id="Phobius"/>
    </source>
</evidence>
<comment type="catalytic activity">
    <reaction evidence="11">
        <text>1D-myo-inositol 1,2,6-trisphosphate + H2O = 1D-myo-inositol 1,2-bisphosphate + phosphate</text>
        <dbReference type="Rhea" id="RHEA:77131"/>
        <dbReference type="ChEBI" id="CHEBI:15377"/>
        <dbReference type="ChEBI" id="CHEBI:43474"/>
        <dbReference type="ChEBI" id="CHEBI:195537"/>
        <dbReference type="ChEBI" id="CHEBI:195539"/>
    </reaction>
    <physiologicalReaction direction="left-to-right" evidence="11">
        <dbReference type="Rhea" id="RHEA:77132"/>
    </physiologicalReaction>
</comment>
<dbReference type="InterPro" id="IPR029033">
    <property type="entry name" value="His_PPase_superfam"/>
</dbReference>
<evidence type="ECO:0000256" key="1">
    <source>
        <dbReference type="ARBA" id="ARBA00004613"/>
    </source>
</evidence>
<proteinExistence type="predicted"/>
<dbReference type="InterPro" id="IPR016274">
    <property type="entry name" value="Histidine_acid_Pase_euk"/>
</dbReference>
<keyword evidence="6" id="KW-0325">Glycoprotein</keyword>
<evidence type="ECO:0000256" key="6">
    <source>
        <dbReference type="ARBA" id="ARBA00023180"/>
    </source>
</evidence>
<evidence type="ECO:0000256" key="17">
    <source>
        <dbReference type="PIRSR" id="PIRSR000894-2"/>
    </source>
</evidence>
<dbReference type="Proteomes" id="UP000308199">
    <property type="component" value="Unassembled WGS sequence"/>
</dbReference>
<feature type="transmembrane region" description="Helical" evidence="18">
    <location>
        <begin position="36"/>
        <end position="58"/>
    </location>
</feature>
<evidence type="ECO:0000256" key="14">
    <source>
        <dbReference type="ARBA" id="ARBA00044106"/>
    </source>
</evidence>
<dbReference type="GO" id="GO:0016158">
    <property type="term" value="F:inositol hexakisphosphate 3-phosphatase activity"/>
    <property type="evidence" value="ECO:0007669"/>
    <property type="project" value="UniProtKB-EC"/>
</dbReference>
<reference evidence="19 20" key="1">
    <citation type="submission" date="2019-02" db="EMBL/GenBank/DDBJ databases">
        <title>Genome sequencing of the rare red list fungi Phellinidium pouzarii.</title>
        <authorList>
            <person name="Buettner E."/>
            <person name="Kellner H."/>
        </authorList>
    </citation>
    <scope>NUCLEOTIDE SEQUENCE [LARGE SCALE GENOMIC DNA]</scope>
    <source>
        <strain evidence="19 20">DSM 108285</strain>
    </source>
</reference>
<dbReference type="PIRSF" id="PIRSF000894">
    <property type="entry name" value="Acid_phosphatase"/>
    <property type="match status" value="1"/>
</dbReference>
<dbReference type="PANTHER" id="PTHR20963">
    <property type="entry name" value="MULTIPLE INOSITOL POLYPHOSPHATE PHOSPHATASE-RELATED"/>
    <property type="match status" value="1"/>
</dbReference>
<dbReference type="InterPro" id="IPR033379">
    <property type="entry name" value="Acid_Pase_AS"/>
</dbReference>
<evidence type="ECO:0000256" key="10">
    <source>
        <dbReference type="ARBA" id="ARBA00043675"/>
    </source>
</evidence>
<dbReference type="Pfam" id="PF00328">
    <property type="entry name" value="His_Phos_2"/>
    <property type="match status" value="1"/>
</dbReference>
<dbReference type="GO" id="GO:0003993">
    <property type="term" value="F:acid phosphatase activity"/>
    <property type="evidence" value="ECO:0007669"/>
    <property type="project" value="TreeGrafter"/>
</dbReference>
<evidence type="ECO:0000256" key="15">
    <source>
        <dbReference type="ARBA" id="ARBA00044262"/>
    </source>
</evidence>
<comment type="caution">
    <text evidence="19">The sequence shown here is derived from an EMBL/GenBank/DDBJ whole genome shotgun (WGS) entry which is preliminary data.</text>
</comment>
<evidence type="ECO:0000256" key="16">
    <source>
        <dbReference type="PIRSR" id="PIRSR000894-1"/>
    </source>
</evidence>
<dbReference type="OrthoDB" id="6509975at2759"/>
<dbReference type="CDD" id="cd07061">
    <property type="entry name" value="HP_HAP_like"/>
    <property type="match status" value="1"/>
</dbReference>
<dbReference type="PROSITE" id="PS00616">
    <property type="entry name" value="HIS_ACID_PHOSPHAT_1"/>
    <property type="match status" value="1"/>
</dbReference>
<dbReference type="SUPFAM" id="SSF53254">
    <property type="entry name" value="Phosphoglycerate mutase-like"/>
    <property type="match status" value="1"/>
</dbReference>
<evidence type="ECO:0000256" key="5">
    <source>
        <dbReference type="ARBA" id="ARBA00023157"/>
    </source>
</evidence>
<dbReference type="PANTHER" id="PTHR20963:SF24">
    <property type="entry name" value="3-PHYTASE B"/>
    <property type="match status" value="1"/>
</dbReference>
<name>A0A4V3XBQ9_9AGAM</name>
<organism evidence="19 20">
    <name type="scientific">Phellinidium pouzarii</name>
    <dbReference type="NCBI Taxonomy" id="167371"/>
    <lineage>
        <taxon>Eukaryota</taxon>
        <taxon>Fungi</taxon>
        <taxon>Dikarya</taxon>
        <taxon>Basidiomycota</taxon>
        <taxon>Agaricomycotina</taxon>
        <taxon>Agaricomycetes</taxon>
        <taxon>Hymenochaetales</taxon>
        <taxon>Hymenochaetaceae</taxon>
        <taxon>Phellinidium</taxon>
    </lineage>
</organism>
<evidence type="ECO:0000256" key="12">
    <source>
        <dbReference type="ARBA" id="ARBA00043748"/>
    </source>
</evidence>
<evidence type="ECO:0000256" key="2">
    <source>
        <dbReference type="ARBA" id="ARBA00011245"/>
    </source>
</evidence>
<accession>A0A4V3XBQ9</accession>
<feature type="disulfide bond" evidence="17">
    <location>
        <begin position="283"/>
        <end position="297"/>
    </location>
</feature>
<evidence type="ECO:0000256" key="11">
    <source>
        <dbReference type="ARBA" id="ARBA00043721"/>
    </source>
</evidence>
<comment type="subunit">
    <text evidence="2">Monomer.</text>
</comment>
<dbReference type="PROSITE" id="PS00778">
    <property type="entry name" value="HIS_ACID_PHOSPHAT_2"/>
    <property type="match status" value="1"/>
</dbReference>
<evidence type="ECO:0000256" key="7">
    <source>
        <dbReference type="ARBA" id="ARBA00041857"/>
    </source>
</evidence>
<comment type="catalytic activity">
    <reaction evidence="12">
        <text>1D-myo-inositol 1,2,4,5,6-pentakisphosphate + H2O = 1D-myo-inositol 1,2,5,6-tetrakisphosphate + phosphate</text>
        <dbReference type="Rhea" id="RHEA:77115"/>
        <dbReference type="ChEBI" id="CHEBI:15377"/>
        <dbReference type="ChEBI" id="CHEBI:43474"/>
        <dbReference type="ChEBI" id="CHEBI:57798"/>
        <dbReference type="ChEBI" id="CHEBI:195535"/>
    </reaction>
    <physiologicalReaction direction="left-to-right" evidence="12">
        <dbReference type="Rhea" id="RHEA:77116"/>
    </physiologicalReaction>
</comment>
<feature type="disulfide bond" evidence="17">
    <location>
        <begin position="446"/>
        <end position="454"/>
    </location>
</feature>
<feature type="disulfide bond" evidence="17">
    <location>
        <begin position="237"/>
        <end position="477"/>
    </location>
</feature>
<keyword evidence="20" id="KW-1185">Reference proteome</keyword>
<dbReference type="EMBL" id="SGPK01000537">
    <property type="protein sequence ID" value="THH02813.1"/>
    <property type="molecule type" value="Genomic_DNA"/>
</dbReference>
<evidence type="ECO:0000256" key="9">
    <source>
        <dbReference type="ARBA" id="ARBA00043670"/>
    </source>
</evidence>
<evidence type="ECO:0000256" key="4">
    <source>
        <dbReference type="ARBA" id="ARBA00022801"/>
    </source>
</evidence>